<organism evidence="2 3">
    <name type="scientific">Thalassiosira oceanica</name>
    <name type="common">Marine diatom</name>
    <dbReference type="NCBI Taxonomy" id="159749"/>
    <lineage>
        <taxon>Eukaryota</taxon>
        <taxon>Sar</taxon>
        <taxon>Stramenopiles</taxon>
        <taxon>Ochrophyta</taxon>
        <taxon>Bacillariophyta</taxon>
        <taxon>Coscinodiscophyceae</taxon>
        <taxon>Thalassiosirophycidae</taxon>
        <taxon>Thalassiosirales</taxon>
        <taxon>Thalassiosiraceae</taxon>
        <taxon>Thalassiosira</taxon>
    </lineage>
</organism>
<reference evidence="2 3" key="1">
    <citation type="journal article" date="2012" name="Genome Biol.">
        <title>Genome and low-iron response of an oceanic diatom adapted to chronic iron limitation.</title>
        <authorList>
            <person name="Lommer M."/>
            <person name="Specht M."/>
            <person name="Roy A.S."/>
            <person name="Kraemer L."/>
            <person name="Andreson R."/>
            <person name="Gutowska M.A."/>
            <person name="Wolf J."/>
            <person name="Bergner S.V."/>
            <person name="Schilhabel M.B."/>
            <person name="Klostermeier U.C."/>
            <person name="Beiko R.G."/>
            <person name="Rosenstiel P."/>
            <person name="Hippler M."/>
            <person name="Laroche J."/>
        </authorList>
    </citation>
    <scope>NUCLEOTIDE SEQUENCE [LARGE SCALE GENOMIC DNA]</scope>
    <source>
        <strain evidence="2 3">CCMP1005</strain>
    </source>
</reference>
<dbReference type="OMA" id="RFFVEMN"/>
<feature type="coiled-coil region" evidence="1">
    <location>
        <begin position="127"/>
        <end position="157"/>
    </location>
</feature>
<name>K0TAB8_THAOC</name>
<sequence>MSTSNDIDLKQKVAEYGAFITKTLQPQLQQAVEAREEVERDISEYHALQASLGQIQDELKGGDGNQPIETYTDLAHGAVYCRARLSNPRTVFIDVGLRFFVEMNLDEAHGFVDKRVELLKDVLKHRVELAQRIAKDVEDALDLLQELGEETKQLEVES</sequence>
<dbReference type="Proteomes" id="UP000266841">
    <property type="component" value="Unassembled WGS sequence"/>
</dbReference>
<dbReference type="Gene3D" id="1.10.287.370">
    <property type="match status" value="1"/>
</dbReference>
<keyword evidence="3" id="KW-1185">Reference proteome</keyword>
<dbReference type="AlphaFoldDB" id="K0TAB8"/>
<evidence type="ECO:0000313" key="3">
    <source>
        <dbReference type="Proteomes" id="UP000266841"/>
    </source>
</evidence>
<dbReference type="CDD" id="cd23158">
    <property type="entry name" value="Prefoldin_UXT"/>
    <property type="match status" value="1"/>
</dbReference>
<accession>K0TAB8</accession>
<dbReference type="SUPFAM" id="SSF46579">
    <property type="entry name" value="Prefoldin"/>
    <property type="match status" value="1"/>
</dbReference>
<comment type="caution">
    <text evidence="2">The sequence shown here is derived from an EMBL/GenBank/DDBJ whole genome shotgun (WGS) entry which is preliminary data.</text>
</comment>
<evidence type="ECO:0000256" key="1">
    <source>
        <dbReference type="SAM" id="Coils"/>
    </source>
</evidence>
<evidence type="ECO:0000313" key="2">
    <source>
        <dbReference type="EMBL" id="EJK70351.1"/>
    </source>
</evidence>
<protein>
    <recommendedName>
        <fullName evidence="4">Prefoldin alpha subunit</fullName>
    </recommendedName>
</protein>
<proteinExistence type="predicted"/>
<keyword evidence="1" id="KW-0175">Coiled coil</keyword>
<dbReference type="EMBL" id="AGNL01008656">
    <property type="protein sequence ID" value="EJK70351.1"/>
    <property type="molecule type" value="Genomic_DNA"/>
</dbReference>
<dbReference type="eggNOG" id="ENOG502SDIZ">
    <property type="taxonomic scope" value="Eukaryota"/>
</dbReference>
<dbReference type="InterPro" id="IPR004127">
    <property type="entry name" value="Prefoldin_subunit_alpha"/>
</dbReference>
<dbReference type="InterPro" id="IPR009053">
    <property type="entry name" value="Prefoldin"/>
</dbReference>
<gene>
    <name evidence="2" type="ORF">THAOC_08294</name>
</gene>
<dbReference type="OrthoDB" id="10267474at2759"/>
<dbReference type="Pfam" id="PF02996">
    <property type="entry name" value="Prefoldin"/>
    <property type="match status" value="1"/>
</dbReference>
<evidence type="ECO:0008006" key="4">
    <source>
        <dbReference type="Google" id="ProtNLM"/>
    </source>
</evidence>